<feature type="domain" description="Metallo-beta-lactamase" evidence="1">
    <location>
        <begin position="34"/>
        <end position="225"/>
    </location>
</feature>
<reference evidence="2 3" key="1">
    <citation type="journal article" date="2011" name="J. Bacteriol.">
        <title>Genome sequence of the ethanol-producing Zymomonas mobilis subsp. mobilis lectotype strain ATCC 10988.</title>
        <authorList>
            <person name="Pappas K.M."/>
            <person name="Kouvelis V.N."/>
            <person name="Saunders E."/>
            <person name="Brettin T.S."/>
            <person name="Bruce D."/>
            <person name="Detter C."/>
            <person name="Balakireva M."/>
            <person name="Han C.S."/>
            <person name="Savvakis G."/>
            <person name="Kyrpides N.C."/>
            <person name="Typas M.A."/>
        </authorList>
    </citation>
    <scope>NUCLEOTIDE SEQUENCE [LARGE SCALE GENOMIC DNA]</scope>
    <source>
        <strain evidence="3">ATCC 10988 / DSM 424 / CCUG 17860 / LMG 404 / NCIMB 8938 / NRRL B-806 / ZM1</strain>
    </source>
</reference>
<dbReference type="Gene3D" id="3.60.15.10">
    <property type="entry name" value="Ribonuclease Z/Hydroxyacylglutathione hydrolase-like"/>
    <property type="match status" value="1"/>
</dbReference>
<accession>A0A0H3FW71</accession>
<gene>
    <name evidence="2" type="ordered locus">Zmob_0226</name>
</gene>
<dbReference type="EMBL" id="CP002850">
    <property type="protein sequence ID" value="AEH62078.1"/>
    <property type="molecule type" value="Genomic_DNA"/>
</dbReference>
<dbReference type="KEGG" id="zmm:Zmob_0226"/>
<dbReference type="OrthoDB" id="9781189at2"/>
<sequence length="254" mass="28816">MKLRLLGSGTSSGVPIIGNNWGTCDPNEPKNNRTRASLYLETDQTKILVDTSPDMRTQLLRADISILDAVLWTHDHADHCHGIDDLRPIFHRRGEPIPGFARPETLSGLKQRFSYVFDGYGDYRPTVEANVLPDNLTIGDVEISVTDQPHARITSAGFCFRHKNIRVGYATDFNNITDEMAKLYQGVDLWIVDTLRERPHPSHPHLAMILEWAEKLQVKKAVTCHMDNSMDYATLSQKLPHYMEVGYDGWTTEI</sequence>
<evidence type="ECO:0000313" key="3">
    <source>
        <dbReference type="Proteomes" id="UP000001494"/>
    </source>
</evidence>
<dbReference type="InterPro" id="IPR001279">
    <property type="entry name" value="Metallo-B-lactamas"/>
</dbReference>
<dbReference type="eggNOG" id="COG1235">
    <property type="taxonomic scope" value="Bacteria"/>
</dbReference>
<evidence type="ECO:0000259" key="1">
    <source>
        <dbReference type="SMART" id="SM00849"/>
    </source>
</evidence>
<dbReference type="CDD" id="cd16279">
    <property type="entry name" value="metallo-hydrolase-like_MBL-fold"/>
    <property type="match status" value="1"/>
</dbReference>
<organism evidence="2 3">
    <name type="scientific">Zymomonas mobilis subsp. mobilis (strain ATCC 10988 / DSM 424 / LMG 404 / NCIMB 8938 / NRRL B-806 / ZM1)</name>
    <dbReference type="NCBI Taxonomy" id="555217"/>
    <lineage>
        <taxon>Bacteria</taxon>
        <taxon>Pseudomonadati</taxon>
        <taxon>Pseudomonadota</taxon>
        <taxon>Alphaproteobacteria</taxon>
        <taxon>Sphingomonadales</taxon>
        <taxon>Zymomonadaceae</taxon>
        <taxon>Zymomonas</taxon>
    </lineage>
</organism>
<dbReference type="RefSeq" id="WP_014500397.1">
    <property type="nucleotide sequence ID" value="NC_017262.1"/>
</dbReference>
<dbReference type="Pfam" id="PF12706">
    <property type="entry name" value="Lactamase_B_2"/>
    <property type="match status" value="1"/>
</dbReference>
<dbReference type="InterPro" id="IPR036866">
    <property type="entry name" value="RibonucZ/Hydroxyglut_hydro"/>
</dbReference>
<name>A0A0H3FW71_ZYMMA</name>
<dbReference type="PANTHER" id="PTHR42663">
    <property type="entry name" value="HYDROLASE C777.06C-RELATED-RELATED"/>
    <property type="match status" value="1"/>
</dbReference>
<dbReference type="AlphaFoldDB" id="A0A0H3FW71"/>
<proteinExistence type="predicted"/>
<evidence type="ECO:0000313" key="2">
    <source>
        <dbReference type="EMBL" id="AEH62078.1"/>
    </source>
</evidence>
<dbReference type="SMART" id="SM00849">
    <property type="entry name" value="Lactamase_B"/>
    <property type="match status" value="1"/>
</dbReference>
<dbReference type="HOGENOM" id="CLU_044538_2_1_5"/>
<dbReference type="Proteomes" id="UP000001494">
    <property type="component" value="Chromosome"/>
</dbReference>
<dbReference type="SUPFAM" id="SSF56281">
    <property type="entry name" value="Metallo-hydrolase/oxidoreductase"/>
    <property type="match status" value="1"/>
</dbReference>
<dbReference type="PANTHER" id="PTHR42663:SF6">
    <property type="entry name" value="HYDROLASE C777.06C-RELATED"/>
    <property type="match status" value="1"/>
</dbReference>
<protein>
    <submittedName>
        <fullName evidence="2">Beta-lactamase domain protein</fullName>
    </submittedName>
</protein>